<evidence type="ECO:0000313" key="3">
    <source>
        <dbReference type="EnsemblProtists" id="EKX38262"/>
    </source>
</evidence>
<dbReference type="Proteomes" id="UP000011087">
    <property type="component" value="Unassembled WGS sequence"/>
</dbReference>
<dbReference type="KEGG" id="gtt:GUITHDRAFT_144370"/>
<feature type="region of interest" description="Disordered" evidence="1">
    <location>
        <begin position="44"/>
        <end position="75"/>
    </location>
</feature>
<dbReference type="GeneID" id="17294991"/>
<dbReference type="RefSeq" id="XP_005825242.1">
    <property type="nucleotide sequence ID" value="XM_005825185.1"/>
</dbReference>
<protein>
    <submittedName>
        <fullName evidence="2 3">Uncharacterized protein</fullName>
    </submittedName>
</protein>
<evidence type="ECO:0000313" key="4">
    <source>
        <dbReference type="Proteomes" id="UP000011087"/>
    </source>
</evidence>
<name>L1IQC1_GUITC</name>
<evidence type="ECO:0000313" key="2">
    <source>
        <dbReference type="EMBL" id="EKX38262.1"/>
    </source>
</evidence>
<sequence length="134" mass="15183">MKSISSNKSPLRDEIISFSLPQDNQDPSRASVSGVWTFNDFHSQSGSRSFAPSHSHLSSSEIEEAPRSVSQASGPNELVSFVGEHAMRDKYVAYECEEVQQEEGTSFFQRLSLFKKEFLENWETYTSKTCLLMM</sequence>
<keyword evidence="4" id="KW-1185">Reference proteome</keyword>
<proteinExistence type="predicted"/>
<feature type="compositionally biased region" description="Low complexity" evidence="1">
    <location>
        <begin position="47"/>
        <end position="60"/>
    </location>
</feature>
<dbReference type="EnsemblProtists" id="EKX38262">
    <property type="protein sequence ID" value="EKX38262"/>
    <property type="gene ID" value="GUITHDRAFT_144370"/>
</dbReference>
<dbReference type="HOGENOM" id="CLU_1900220_0_0_1"/>
<accession>L1IQC1</accession>
<reference evidence="2 4" key="1">
    <citation type="journal article" date="2012" name="Nature">
        <title>Algal genomes reveal evolutionary mosaicism and the fate of nucleomorphs.</title>
        <authorList>
            <consortium name="DOE Joint Genome Institute"/>
            <person name="Curtis B.A."/>
            <person name="Tanifuji G."/>
            <person name="Burki F."/>
            <person name="Gruber A."/>
            <person name="Irimia M."/>
            <person name="Maruyama S."/>
            <person name="Arias M.C."/>
            <person name="Ball S.G."/>
            <person name="Gile G.H."/>
            <person name="Hirakawa Y."/>
            <person name="Hopkins J.F."/>
            <person name="Kuo A."/>
            <person name="Rensing S.A."/>
            <person name="Schmutz J."/>
            <person name="Symeonidi A."/>
            <person name="Elias M."/>
            <person name="Eveleigh R.J."/>
            <person name="Herman E.K."/>
            <person name="Klute M.J."/>
            <person name="Nakayama T."/>
            <person name="Obornik M."/>
            <person name="Reyes-Prieto A."/>
            <person name="Armbrust E.V."/>
            <person name="Aves S.J."/>
            <person name="Beiko R.G."/>
            <person name="Coutinho P."/>
            <person name="Dacks J.B."/>
            <person name="Durnford D.G."/>
            <person name="Fast N.M."/>
            <person name="Green B.R."/>
            <person name="Grisdale C.J."/>
            <person name="Hempel F."/>
            <person name="Henrissat B."/>
            <person name="Hoppner M.P."/>
            <person name="Ishida K."/>
            <person name="Kim E."/>
            <person name="Koreny L."/>
            <person name="Kroth P.G."/>
            <person name="Liu Y."/>
            <person name="Malik S.B."/>
            <person name="Maier U.G."/>
            <person name="McRose D."/>
            <person name="Mock T."/>
            <person name="Neilson J.A."/>
            <person name="Onodera N.T."/>
            <person name="Poole A.M."/>
            <person name="Pritham E.J."/>
            <person name="Richards T.A."/>
            <person name="Rocap G."/>
            <person name="Roy S.W."/>
            <person name="Sarai C."/>
            <person name="Schaack S."/>
            <person name="Shirato S."/>
            <person name="Slamovits C.H."/>
            <person name="Spencer D.F."/>
            <person name="Suzuki S."/>
            <person name="Worden A.Z."/>
            <person name="Zauner S."/>
            <person name="Barry K."/>
            <person name="Bell C."/>
            <person name="Bharti A.K."/>
            <person name="Crow J.A."/>
            <person name="Grimwood J."/>
            <person name="Kramer R."/>
            <person name="Lindquist E."/>
            <person name="Lucas S."/>
            <person name="Salamov A."/>
            <person name="McFadden G.I."/>
            <person name="Lane C.E."/>
            <person name="Keeling P.J."/>
            <person name="Gray M.W."/>
            <person name="Grigoriev I.V."/>
            <person name="Archibald J.M."/>
        </authorList>
    </citation>
    <scope>NUCLEOTIDE SEQUENCE</scope>
    <source>
        <strain evidence="2 4">CCMP2712</strain>
    </source>
</reference>
<dbReference type="PaxDb" id="55529-EKX38262"/>
<evidence type="ECO:0000256" key="1">
    <source>
        <dbReference type="SAM" id="MobiDB-lite"/>
    </source>
</evidence>
<reference evidence="4" key="2">
    <citation type="submission" date="2012-11" db="EMBL/GenBank/DDBJ databases">
        <authorList>
            <person name="Kuo A."/>
            <person name="Curtis B.A."/>
            <person name="Tanifuji G."/>
            <person name="Burki F."/>
            <person name="Gruber A."/>
            <person name="Irimia M."/>
            <person name="Maruyama S."/>
            <person name="Arias M.C."/>
            <person name="Ball S.G."/>
            <person name="Gile G.H."/>
            <person name="Hirakawa Y."/>
            <person name="Hopkins J.F."/>
            <person name="Rensing S.A."/>
            <person name="Schmutz J."/>
            <person name="Symeonidi A."/>
            <person name="Elias M."/>
            <person name="Eveleigh R.J."/>
            <person name="Herman E.K."/>
            <person name="Klute M.J."/>
            <person name="Nakayama T."/>
            <person name="Obornik M."/>
            <person name="Reyes-Prieto A."/>
            <person name="Armbrust E.V."/>
            <person name="Aves S.J."/>
            <person name="Beiko R.G."/>
            <person name="Coutinho P."/>
            <person name="Dacks J.B."/>
            <person name="Durnford D.G."/>
            <person name="Fast N.M."/>
            <person name="Green B.R."/>
            <person name="Grisdale C."/>
            <person name="Hempe F."/>
            <person name="Henrissat B."/>
            <person name="Hoppner M.P."/>
            <person name="Ishida K.-I."/>
            <person name="Kim E."/>
            <person name="Koreny L."/>
            <person name="Kroth P.G."/>
            <person name="Liu Y."/>
            <person name="Malik S.-B."/>
            <person name="Maier U.G."/>
            <person name="McRose D."/>
            <person name="Mock T."/>
            <person name="Neilson J.A."/>
            <person name="Onodera N.T."/>
            <person name="Poole A.M."/>
            <person name="Pritham E.J."/>
            <person name="Richards T.A."/>
            <person name="Rocap G."/>
            <person name="Roy S.W."/>
            <person name="Sarai C."/>
            <person name="Schaack S."/>
            <person name="Shirato S."/>
            <person name="Slamovits C.H."/>
            <person name="Spencer D.F."/>
            <person name="Suzuki S."/>
            <person name="Worden A.Z."/>
            <person name="Zauner S."/>
            <person name="Barry K."/>
            <person name="Bell C."/>
            <person name="Bharti A.K."/>
            <person name="Crow J.A."/>
            <person name="Grimwood J."/>
            <person name="Kramer R."/>
            <person name="Lindquist E."/>
            <person name="Lucas S."/>
            <person name="Salamov A."/>
            <person name="McFadden G.I."/>
            <person name="Lane C.E."/>
            <person name="Keeling P.J."/>
            <person name="Gray M.W."/>
            <person name="Grigoriev I.V."/>
            <person name="Archibald J.M."/>
        </authorList>
    </citation>
    <scope>NUCLEOTIDE SEQUENCE</scope>
    <source>
        <strain evidence="4">CCMP2712</strain>
    </source>
</reference>
<dbReference type="AlphaFoldDB" id="L1IQC1"/>
<dbReference type="EMBL" id="JH993050">
    <property type="protein sequence ID" value="EKX38262.1"/>
    <property type="molecule type" value="Genomic_DNA"/>
</dbReference>
<organism evidence="2">
    <name type="scientific">Guillardia theta (strain CCMP2712)</name>
    <name type="common">Cryptophyte</name>
    <dbReference type="NCBI Taxonomy" id="905079"/>
    <lineage>
        <taxon>Eukaryota</taxon>
        <taxon>Cryptophyceae</taxon>
        <taxon>Pyrenomonadales</taxon>
        <taxon>Geminigeraceae</taxon>
        <taxon>Guillardia</taxon>
    </lineage>
</organism>
<reference evidence="3" key="3">
    <citation type="submission" date="2016-03" db="UniProtKB">
        <authorList>
            <consortium name="EnsemblProtists"/>
        </authorList>
    </citation>
    <scope>IDENTIFICATION</scope>
</reference>
<gene>
    <name evidence="2" type="ORF">GUITHDRAFT_144370</name>
</gene>